<dbReference type="SFLD" id="SFLDG01123">
    <property type="entry name" value="methyltransferase_(Class_B)"/>
    <property type="match status" value="1"/>
</dbReference>
<dbReference type="SFLD" id="SFLDG01082">
    <property type="entry name" value="B12-binding_domain_containing"/>
    <property type="match status" value="1"/>
</dbReference>
<dbReference type="Pfam" id="PF04055">
    <property type="entry name" value="Radical_SAM"/>
    <property type="match status" value="1"/>
</dbReference>
<dbReference type="InterPro" id="IPR051198">
    <property type="entry name" value="BchE-like"/>
</dbReference>
<comment type="caution">
    <text evidence="10">The sequence shown here is derived from an EMBL/GenBank/DDBJ whole genome shotgun (WGS) entry which is preliminary data.</text>
</comment>
<evidence type="ECO:0000256" key="3">
    <source>
        <dbReference type="ARBA" id="ARBA00022679"/>
    </source>
</evidence>
<keyword evidence="2" id="KW-0489">Methyltransferase</keyword>
<sequence>MQILLVTPISNTHYVVPPIGLGYLASALRKNGFSDISILDCIKEKFSFKDFENFIRKEKPKIVGFQVFSFDFGRVKQSIEIVRKSNPDTIIIIGGAHVSTTREKVLKELDKADYGVWGEGEENLPLLLKKTLNSEDIAFKDIPGLIWKDGNKIQVNERKFIEDLDSLEFPAWDLLKPDTYPDNPQGAFYKNFPIAPISTSRGCPYHCTFCASYTNMGRKLRLRNIKNVLDEMELLYNDYGIREFHIIDDMFNLYKNRVKEFCDGVKERKMNISYTFPNGLRLNTLDREMLMLMKETGAYAFTVGIESGSQRVLDHMKKELSLKLIEEKVNLINEVGLEPSGFFIIGYPAETKEDIEATIKFAKKLKLKRAHFANFLPLPGTEATEELQQSKEIGNIQWESLFYSKVPYSPKGISKKEIKKFQRKAFLSFHLRPKILLKMLSEIKTPKHFKSILKRGWDYLFVD</sequence>
<dbReference type="GO" id="GO:0031419">
    <property type="term" value="F:cobalamin binding"/>
    <property type="evidence" value="ECO:0007669"/>
    <property type="project" value="InterPro"/>
</dbReference>
<dbReference type="InterPro" id="IPR006638">
    <property type="entry name" value="Elp3/MiaA/NifB-like_rSAM"/>
</dbReference>
<dbReference type="SUPFAM" id="SSF52242">
    <property type="entry name" value="Cobalamin (vitamin B12)-binding domain"/>
    <property type="match status" value="1"/>
</dbReference>
<dbReference type="PANTHER" id="PTHR43409">
    <property type="entry name" value="ANAEROBIC MAGNESIUM-PROTOPORPHYRIN IX MONOMETHYL ESTER CYCLASE-RELATED"/>
    <property type="match status" value="1"/>
</dbReference>
<dbReference type="InterPro" id="IPR036724">
    <property type="entry name" value="Cobalamin-bd_sf"/>
</dbReference>
<name>A0A1F7SNS1_9BACT</name>
<evidence type="ECO:0000256" key="4">
    <source>
        <dbReference type="ARBA" id="ARBA00022691"/>
    </source>
</evidence>
<dbReference type="InterPro" id="IPR034466">
    <property type="entry name" value="Methyltransferase_Class_B"/>
</dbReference>
<dbReference type="CDD" id="cd02068">
    <property type="entry name" value="radical_SAM_B12_BD"/>
    <property type="match status" value="1"/>
</dbReference>
<dbReference type="AlphaFoldDB" id="A0A1F7SNS1"/>
<dbReference type="GO" id="GO:0051539">
    <property type="term" value="F:4 iron, 4 sulfur cluster binding"/>
    <property type="evidence" value="ECO:0007669"/>
    <property type="project" value="UniProtKB-KW"/>
</dbReference>
<dbReference type="SMART" id="SM00729">
    <property type="entry name" value="Elp3"/>
    <property type="match status" value="1"/>
</dbReference>
<dbReference type="InterPro" id="IPR007197">
    <property type="entry name" value="rSAM"/>
</dbReference>
<protein>
    <submittedName>
        <fullName evidence="10">Uncharacterized protein</fullName>
    </submittedName>
</protein>
<dbReference type="InterPro" id="IPR023404">
    <property type="entry name" value="rSAM_horseshoe"/>
</dbReference>
<evidence type="ECO:0000256" key="2">
    <source>
        <dbReference type="ARBA" id="ARBA00022603"/>
    </source>
</evidence>
<dbReference type="PANTHER" id="PTHR43409:SF7">
    <property type="entry name" value="BLL1977 PROTEIN"/>
    <property type="match status" value="1"/>
</dbReference>
<evidence type="ECO:0000313" key="10">
    <source>
        <dbReference type="EMBL" id="OGL55432.1"/>
    </source>
</evidence>
<dbReference type="Proteomes" id="UP000178082">
    <property type="component" value="Unassembled WGS sequence"/>
</dbReference>
<evidence type="ECO:0000256" key="5">
    <source>
        <dbReference type="ARBA" id="ARBA00022723"/>
    </source>
</evidence>
<keyword evidence="6" id="KW-0408">Iron</keyword>
<evidence type="ECO:0000256" key="1">
    <source>
        <dbReference type="ARBA" id="ARBA00001966"/>
    </source>
</evidence>
<keyword evidence="7" id="KW-0411">Iron-sulfur</keyword>
<keyword evidence="4" id="KW-0949">S-adenosyl-L-methionine</keyword>
<accession>A0A1F7SNS1</accession>
<dbReference type="InterPro" id="IPR006158">
    <property type="entry name" value="Cobalamin-bd"/>
</dbReference>
<dbReference type="STRING" id="1817883.A3G31_01300"/>
<dbReference type="EMBL" id="MGDI01000001">
    <property type="protein sequence ID" value="OGL55432.1"/>
    <property type="molecule type" value="Genomic_DNA"/>
</dbReference>
<evidence type="ECO:0000313" key="11">
    <source>
        <dbReference type="Proteomes" id="UP000178082"/>
    </source>
</evidence>
<dbReference type="SUPFAM" id="SSF102114">
    <property type="entry name" value="Radical SAM enzymes"/>
    <property type="match status" value="1"/>
</dbReference>
<feature type="domain" description="Radical SAM core" evidence="9">
    <location>
        <begin position="189"/>
        <end position="414"/>
    </location>
</feature>
<dbReference type="PROSITE" id="PS51332">
    <property type="entry name" value="B12_BINDING"/>
    <property type="match status" value="1"/>
</dbReference>
<dbReference type="Pfam" id="PF02310">
    <property type="entry name" value="B12-binding"/>
    <property type="match status" value="1"/>
</dbReference>
<evidence type="ECO:0000259" key="9">
    <source>
        <dbReference type="PROSITE" id="PS51918"/>
    </source>
</evidence>
<dbReference type="PROSITE" id="PS51918">
    <property type="entry name" value="RADICAL_SAM"/>
    <property type="match status" value="1"/>
</dbReference>
<dbReference type="InterPro" id="IPR058240">
    <property type="entry name" value="rSAM_sf"/>
</dbReference>
<gene>
    <name evidence="10" type="ORF">A3G31_01300</name>
</gene>
<evidence type="ECO:0000259" key="8">
    <source>
        <dbReference type="PROSITE" id="PS51332"/>
    </source>
</evidence>
<dbReference type="CDD" id="cd01335">
    <property type="entry name" value="Radical_SAM"/>
    <property type="match status" value="1"/>
</dbReference>
<dbReference type="Gene3D" id="3.80.30.20">
    <property type="entry name" value="tm_1862 like domain"/>
    <property type="match status" value="1"/>
</dbReference>
<feature type="domain" description="B12-binding" evidence="8">
    <location>
        <begin position="1"/>
        <end position="138"/>
    </location>
</feature>
<keyword evidence="5" id="KW-0479">Metal-binding</keyword>
<organism evidence="10 11">
    <name type="scientific">Candidatus Schekmanbacteria bacterium RIFCSPLOWO2_12_FULL_38_15</name>
    <dbReference type="NCBI Taxonomy" id="1817883"/>
    <lineage>
        <taxon>Bacteria</taxon>
        <taxon>Candidatus Schekmaniibacteriota</taxon>
    </lineage>
</organism>
<dbReference type="Gene3D" id="3.40.50.280">
    <property type="entry name" value="Cobalamin-binding domain"/>
    <property type="match status" value="1"/>
</dbReference>
<keyword evidence="3" id="KW-0808">Transferase</keyword>
<reference evidence="10 11" key="1">
    <citation type="journal article" date="2016" name="Nat. Commun.">
        <title>Thousands of microbial genomes shed light on interconnected biogeochemical processes in an aquifer system.</title>
        <authorList>
            <person name="Anantharaman K."/>
            <person name="Brown C.T."/>
            <person name="Hug L.A."/>
            <person name="Sharon I."/>
            <person name="Castelle C.J."/>
            <person name="Probst A.J."/>
            <person name="Thomas B.C."/>
            <person name="Singh A."/>
            <person name="Wilkins M.J."/>
            <person name="Karaoz U."/>
            <person name="Brodie E.L."/>
            <person name="Williams K.H."/>
            <person name="Hubbard S.S."/>
            <person name="Banfield J.F."/>
        </authorList>
    </citation>
    <scope>NUCLEOTIDE SEQUENCE [LARGE SCALE GENOMIC DNA]</scope>
</reference>
<dbReference type="GO" id="GO:0046872">
    <property type="term" value="F:metal ion binding"/>
    <property type="evidence" value="ECO:0007669"/>
    <property type="project" value="UniProtKB-KW"/>
</dbReference>
<evidence type="ECO:0000256" key="7">
    <source>
        <dbReference type="ARBA" id="ARBA00023014"/>
    </source>
</evidence>
<proteinExistence type="predicted"/>
<dbReference type="SFLD" id="SFLDS00029">
    <property type="entry name" value="Radical_SAM"/>
    <property type="match status" value="1"/>
</dbReference>
<evidence type="ECO:0000256" key="6">
    <source>
        <dbReference type="ARBA" id="ARBA00023004"/>
    </source>
</evidence>
<comment type="cofactor">
    <cofactor evidence="1">
        <name>[4Fe-4S] cluster</name>
        <dbReference type="ChEBI" id="CHEBI:49883"/>
    </cofactor>
</comment>
<dbReference type="GO" id="GO:0003824">
    <property type="term" value="F:catalytic activity"/>
    <property type="evidence" value="ECO:0007669"/>
    <property type="project" value="InterPro"/>
</dbReference>